<evidence type="ECO:0000313" key="3">
    <source>
        <dbReference type="Proteomes" id="UP000265520"/>
    </source>
</evidence>
<accession>A0A392V9E8</accession>
<proteinExistence type="predicted"/>
<evidence type="ECO:0000313" key="2">
    <source>
        <dbReference type="EMBL" id="MCI84936.1"/>
    </source>
</evidence>
<protein>
    <submittedName>
        <fullName evidence="2">Cyclin dependent kinase inhibitor</fullName>
    </submittedName>
</protein>
<name>A0A392V9E8_9FABA</name>
<reference evidence="2 3" key="1">
    <citation type="journal article" date="2018" name="Front. Plant Sci.">
        <title>Red Clover (Trifolium pratense) and Zigzag Clover (T. medium) - A Picture of Genomic Similarities and Differences.</title>
        <authorList>
            <person name="Dluhosova J."/>
            <person name="Istvanek J."/>
            <person name="Nedelnik J."/>
            <person name="Repkova J."/>
        </authorList>
    </citation>
    <scope>NUCLEOTIDE SEQUENCE [LARGE SCALE GENOMIC DNA]</scope>
    <source>
        <strain evidence="3">cv. 10/8</strain>
        <tissue evidence="2">Leaf</tissue>
    </source>
</reference>
<organism evidence="2 3">
    <name type="scientific">Trifolium medium</name>
    <dbReference type="NCBI Taxonomy" id="97028"/>
    <lineage>
        <taxon>Eukaryota</taxon>
        <taxon>Viridiplantae</taxon>
        <taxon>Streptophyta</taxon>
        <taxon>Embryophyta</taxon>
        <taxon>Tracheophyta</taxon>
        <taxon>Spermatophyta</taxon>
        <taxon>Magnoliopsida</taxon>
        <taxon>eudicotyledons</taxon>
        <taxon>Gunneridae</taxon>
        <taxon>Pentapetalae</taxon>
        <taxon>rosids</taxon>
        <taxon>fabids</taxon>
        <taxon>Fabales</taxon>
        <taxon>Fabaceae</taxon>
        <taxon>Papilionoideae</taxon>
        <taxon>50 kb inversion clade</taxon>
        <taxon>NPAAA clade</taxon>
        <taxon>Hologalegina</taxon>
        <taxon>IRL clade</taxon>
        <taxon>Trifolieae</taxon>
        <taxon>Trifolium</taxon>
    </lineage>
</organism>
<sequence>MNRSSEFQGNSQELESMETNSHRQNSSPKNMPTEFELDEFFSVAEKNIQKKFQE</sequence>
<dbReference type="EMBL" id="LXQA011102573">
    <property type="protein sequence ID" value="MCI84936.1"/>
    <property type="molecule type" value="Genomic_DNA"/>
</dbReference>
<feature type="non-terminal residue" evidence="2">
    <location>
        <position position="54"/>
    </location>
</feature>
<feature type="region of interest" description="Disordered" evidence="1">
    <location>
        <begin position="1"/>
        <end position="35"/>
    </location>
</feature>
<evidence type="ECO:0000256" key="1">
    <source>
        <dbReference type="SAM" id="MobiDB-lite"/>
    </source>
</evidence>
<comment type="caution">
    <text evidence="2">The sequence shown here is derived from an EMBL/GenBank/DDBJ whole genome shotgun (WGS) entry which is preliminary data.</text>
</comment>
<dbReference type="AlphaFoldDB" id="A0A392V9E8"/>
<feature type="compositionally biased region" description="Polar residues" evidence="1">
    <location>
        <begin position="1"/>
        <end position="30"/>
    </location>
</feature>
<keyword evidence="3" id="KW-1185">Reference proteome</keyword>
<dbReference type="Proteomes" id="UP000265520">
    <property type="component" value="Unassembled WGS sequence"/>
</dbReference>